<name>A0A9E7FAQ7_9LILI</name>
<dbReference type="EMBL" id="CP097504">
    <property type="protein sequence ID" value="URD90393.1"/>
    <property type="molecule type" value="Genomic_DNA"/>
</dbReference>
<reference evidence="1" key="1">
    <citation type="submission" date="2022-05" db="EMBL/GenBank/DDBJ databases">
        <title>The Musa troglodytarum L. genome provides insights into the mechanism of non-climacteric behaviour and enrichment of carotenoids.</title>
        <authorList>
            <person name="Wang J."/>
        </authorList>
    </citation>
    <scope>NUCLEOTIDE SEQUENCE</scope>
    <source>
        <tissue evidence="1">Leaf</tissue>
    </source>
</reference>
<dbReference type="AlphaFoldDB" id="A0A9E7FAQ7"/>
<evidence type="ECO:0000313" key="2">
    <source>
        <dbReference type="Proteomes" id="UP001055439"/>
    </source>
</evidence>
<dbReference type="Proteomes" id="UP001055439">
    <property type="component" value="Chromosome 2"/>
</dbReference>
<organism evidence="1 2">
    <name type="scientific">Musa troglodytarum</name>
    <name type="common">fe'i banana</name>
    <dbReference type="NCBI Taxonomy" id="320322"/>
    <lineage>
        <taxon>Eukaryota</taxon>
        <taxon>Viridiplantae</taxon>
        <taxon>Streptophyta</taxon>
        <taxon>Embryophyta</taxon>
        <taxon>Tracheophyta</taxon>
        <taxon>Spermatophyta</taxon>
        <taxon>Magnoliopsida</taxon>
        <taxon>Liliopsida</taxon>
        <taxon>Zingiberales</taxon>
        <taxon>Musaceae</taxon>
        <taxon>Musa</taxon>
    </lineage>
</organism>
<evidence type="ECO:0000313" key="1">
    <source>
        <dbReference type="EMBL" id="URD90393.1"/>
    </source>
</evidence>
<gene>
    <name evidence="1" type="ORF">MUK42_33178</name>
</gene>
<protein>
    <submittedName>
        <fullName evidence="1">Uncharacterized protein</fullName>
    </submittedName>
</protein>
<proteinExistence type="predicted"/>
<accession>A0A9E7FAQ7</accession>
<keyword evidence="2" id="KW-1185">Reference proteome</keyword>
<sequence length="83" mass="9274">MNPASKIPSWTTLLILPRVKSPCPANGSRSVADDAEVEFLFSVGLSALVSYKKEKRMVLGLPCYDRAHRGVEEALRQRRKMAE</sequence>